<keyword evidence="4" id="KW-0949">S-adenosyl-L-methionine</keyword>
<dbReference type="GO" id="GO:0003677">
    <property type="term" value="F:DNA binding"/>
    <property type="evidence" value="ECO:0007669"/>
    <property type="project" value="InterPro"/>
</dbReference>
<keyword evidence="3" id="KW-0808">Transferase</keyword>
<evidence type="ECO:0000256" key="3">
    <source>
        <dbReference type="ARBA" id="ARBA00022679"/>
    </source>
</evidence>
<dbReference type="SUPFAM" id="SSF53335">
    <property type="entry name" value="S-adenosyl-L-methionine-dependent methyltransferases"/>
    <property type="match status" value="1"/>
</dbReference>
<keyword evidence="5" id="KW-0680">Restriction system</keyword>
<dbReference type="InterPro" id="IPR002052">
    <property type="entry name" value="DNA_methylase_N6_adenine_CS"/>
</dbReference>
<proteinExistence type="predicted"/>
<feature type="domain" description="DNA methylase adenine-specific" evidence="7">
    <location>
        <begin position="147"/>
        <end position="241"/>
    </location>
</feature>
<accession>A0A643JSU1</accession>
<comment type="catalytic activity">
    <reaction evidence="6">
        <text>a 2'-deoxyadenosine in DNA + S-adenosyl-L-methionine = an N(6)-methyl-2'-deoxyadenosine in DNA + S-adenosyl-L-homocysteine + H(+)</text>
        <dbReference type="Rhea" id="RHEA:15197"/>
        <dbReference type="Rhea" id="RHEA-COMP:12418"/>
        <dbReference type="Rhea" id="RHEA-COMP:12419"/>
        <dbReference type="ChEBI" id="CHEBI:15378"/>
        <dbReference type="ChEBI" id="CHEBI:57856"/>
        <dbReference type="ChEBI" id="CHEBI:59789"/>
        <dbReference type="ChEBI" id="CHEBI:90615"/>
        <dbReference type="ChEBI" id="CHEBI:90616"/>
        <dbReference type="EC" id="2.1.1.72"/>
    </reaction>
</comment>
<evidence type="ECO:0000256" key="6">
    <source>
        <dbReference type="ARBA" id="ARBA00047942"/>
    </source>
</evidence>
<evidence type="ECO:0000256" key="2">
    <source>
        <dbReference type="ARBA" id="ARBA00022603"/>
    </source>
</evidence>
<dbReference type="RefSeq" id="WP_151135893.1">
    <property type="nucleotide sequence ID" value="NZ_VZUS01000001.1"/>
</dbReference>
<dbReference type="InterPro" id="IPR003356">
    <property type="entry name" value="DNA_methylase_A-5"/>
</dbReference>
<evidence type="ECO:0000256" key="1">
    <source>
        <dbReference type="ARBA" id="ARBA00011900"/>
    </source>
</evidence>
<evidence type="ECO:0000256" key="5">
    <source>
        <dbReference type="ARBA" id="ARBA00022747"/>
    </source>
</evidence>
<dbReference type="GO" id="GO:0009307">
    <property type="term" value="P:DNA restriction-modification system"/>
    <property type="evidence" value="ECO:0007669"/>
    <property type="project" value="UniProtKB-KW"/>
</dbReference>
<dbReference type="EMBL" id="VZUS01000001">
    <property type="protein sequence ID" value="KAB1187340.1"/>
    <property type="molecule type" value="Genomic_DNA"/>
</dbReference>
<protein>
    <recommendedName>
        <fullName evidence="1">site-specific DNA-methyltransferase (adenine-specific)</fullName>
        <ecNumber evidence="1">2.1.1.72</ecNumber>
    </recommendedName>
</protein>
<evidence type="ECO:0000259" key="7">
    <source>
        <dbReference type="Pfam" id="PF02384"/>
    </source>
</evidence>
<sequence length="1040" mass="116746">MTDPFFQRFDRWVAAFDTVEFVGDPSDDEHTENVVTLLTQLVFVQTLSDVGVIDAEWLRETWERHERERGHEDRQAVLSGFFEAVTAEVRAYCDVKHFTRDVYAEVEQSDANVELLSQTVVAVLGLDATQDCADTTALTSEDFSTIDEDVFGHIYEQYLAEGRDGRGIYYTPRYVSRSLVADTVGVQLDDIATRFENAVVTESWDDAMAAATEFTEFRVLDPACGTGSFLVAAFDVIRDEYDRLFAFLDDQRQSRRRDSDEGTRPDTAVDDGIERIDTLQRRLGCIEDERGETILRERRLVSKLVLRHLHAVDLDRHALDIAKLNIWLEAVERAPASYCSDPDDRRSDASVGGRTLSPELELNFGCGDSLVGLPDERVRTTLHEQYDAELEQVLHARDTAVEDLSNRDVLGRAAKVLTQIRTDLDSMFEECVEETQSSDALLDETTPFYWPLQFWHVYRDADGFDCVVGNPPWVIEGNPHTKEFLAETYAYQAGQPDLYRYFLEKSLAVTAGRLGMVTPNTWLSIPGARDLRRVLLDTARLSKIAFVPDSAFVGVGQNSIAVVVDTRGPSTLGESSGDDHPEIRVGTLGTDGAFRQQRTVPASSIEPPAYHVNPYVGTDEYAISAKMAAGATTLREIADLTVGYQLYHKSIHTAGQITDEVFHSAQKEHAGYVPDTRSSALTRYHLDRSATRYVDTTAEFFRIPPDRFLDGEKLLVREVPSKRETGLIATRSETKRLFPKSVISVVLTDDEYDYEHLLGLLNSRLLYLQSLVTGEKMSQGLFPRVSLTQLRGLAIDGTTQLTPLVEELEALSERQHCFRRAWNRRVETLDTEGRSLGQTLRTDKAAIRNGDTETWTVASSVDPGGDAAELETAYEAFTVVGDTETPSVVVYGLDSTVEEELLRVEFRNRELLQMGYLSLANLFDSRTNVDTLEHVLNKTIVPTAGESTVDPAVDVIRAVEREVDDSTENVDTRASTRTDIVAIETAMRDAQMELDATVFDRYGLTRDEARTVLDVLDIREMVIEETLEKLDRLRAVGDRR</sequence>
<dbReference type="Pfam" id="PF02384">
    <property type="entry name" value="N6_Mtase"/>
    <property type="match status" value="1"/>
</dbReference>
<keyword evidence="2 9" id="KW-0489">Methyltransferase</keyword>
<organism evidence="9">
    <name type="scientific">Haloferax sp. CBA1149</name>
    <dbReference type="NCBI Taxonomy" id="2650753"/>
    <lineage>
        <taxon>Archaea</taxon>
        <taxon>Methanobacteriati</taxon>
        <taxon>Methanobacteriota</taxon>
        <taxon>Stenosarchaea group</taxon>
        <taxon>Halobacteria</taxon>
        <taxon>Halobacteriales</taxon>
        <taxon>Haloferacaceae</taxon>
        <taxon>Haloferax</taxon>
    </lineage>
</organism>
<gene>
    <name evidence="9" type="ORF">Hfx1149_04585</name>
</gene>
<dbReference type="AlphaFoldDB" id="A0A643JSU1"/>
<evidence type="ECO:0000259" key="8">
    <source>
        <dbReference type="Pfam" id="PF07669"/>
    </source>
</evidence>
<feature type="domain" description="Type II methyltransferase M.TaqI-like" evidence="8">
    <location>
        <begin position="308"/>
        <end position="547"/>
    </location>
</feature>
<reference evidence="9" key="1">
    <citation type="submission" date="2019-09" db="EMBL/GenBank/DDBJ databases">
        <title>Genomic analysis of Haloferax sp. CBA1149.</title>
        <authorList>
            <person name="Roh S.W."/>
        </authorList>
    </citation>
    <scope>NUCLEOTIDE SEQUENCE</scope>
    <source>
        <strain evidence="9">CBA1149</strain>
    </source>
</reference>
<dbReference type="GO" id="GO:0032259">
    <property type="term" value="P:methylation"/>
    <property type="evidence" value="ECO:0007669"/>
    <property type="project" value="UniProtKB-KW"/>
</dbReference>
<comment type="caution">
    <text evidence="9">The sequence shown here is derived from an EMBL/GenBank/DDBJ whole genome shotgun (WGS) entry which is preliminary data.</text>
</comment>
<dbReference type="InterPro" id="IPR011639">
    <property type="entry name" value="MethylTrfase_TaqI-like_dom"/>
</dbReference>
<dbReference type="Gene3D" id="3.40.50.150">
    <property type="entry name" value="Vaccinia Virus protein VP39"/>
    <property type="match status" value="1"/>
</dbReference>
<dbReference type="PANTHER" id="PTHR33841:SF1">
    <property type="entry name" value="DNA METHYLTRANSFERASE A"/>
    <property type="match status" value="1"/>
</dbReference>
<evidence type="ECO:0000256" key="4">
    <source>
        <dbReference type="ARBA" id="ARBA00022691"/>
    </source>
</evidence>
<dbReference type="InterPro" id="IPR029063">
    <property type="entry name" value="SAM-dependent_MTases_sf"/>
</dbReference>
<dbReference type="EC" id="2.1.1.72" evidence="1"/>
<dbReference type="InterPro" id="IPR050953">
    <property type="entry name" value="N4_N6_ade-DNA_methylase"/>
</dbReference>
<dbReference type="GO" id="GO:0008170">
    <property type="term" value="F:N-methyltransferase activity"/>
    <property type="evidence" value="ECO:0007669"/>
    <property type="project" value="InterPro"/>
</dbReference>
<dbReference type="Pfam" id="PF07669">
    <property type="entry name" value="Eco57I"/>
    <property type="match status" value="1"/>
</dbReference>
<name>A0A643JSU1_9EURY</name>
<evidence type="ECO:0000313" key="9">
    <source>
        <dbReference type="EMBL" id="KAB1187340.1"/>
    </source>
</evidence>
<dbReference type="GO" id="GO:0009007">
    <property type="term" value="F:site-specific DNA-methyltransferase (adenine-specific) activity"/>
    <property type="evidence" value="ECO:0007669"/>
    <property type="project" value="UniProtKB-EC"/>
</dbReference>
<dbReference type="PROSITE" id="PS00092">
    <property type="entry name" value="N6_MTASE"/>
    <property type="match status" value="1"/>
</dbReference>
<dbReference type="PANTHER" id="PTHR33841">
    <property type="entry name" value="DNA METHYLTRANSFERASE YEEA-RELATED"/>
    <property type="match status" value="1"/>
</dbReference>
<dbReference type="PRINTS" id="PR00507">
    <property type="entry name" value="N12N6MTFRASE"/>
</dbReference>